<dbReference type="SUPFAM" id="SSF47413">
    <property type="entry name" value="lambda repressor-like DNA-binding domains"/>
    <property type="match status" value="1"/>
</dbReference>
<dbReference type="RefSeq" id="WP_218112437.1">
    <property type="nucleotide sequence ID" value="NZ_CP065383.1"/>
</dbReference>
<evidence type="ECO:0000313" key="7">
    <source>
        <dbReference type="Proteomes" id="UP000594463"/>
    </source>
</evidence>
<dbReference type="SUPFAM" id="SSF53822">
    <property type="entry name" value="Periplasmic binding protein-like I"/>
    <property type="match status" value="1"/>
</dbReference>
<dbReference type="Pfam" id="PF13377">
    <property type="entry name" value="Peripla_BP_3"/>
    <property type="match status" value="1"/>
</dbReference>
<dbReference type="Gene3D" id="3.40.50.2300">
    <property type="match status" value="2"/>
</dbReference>
<reference evidence="6 7" key="1">
    <citation type="journal article" date="2021" name="Nat. Commun.">
        <title>Isolation of a member of the candidate phylum Atribacteria reveals a unique cell membrane structure.</title>
        <authorList>
            <person name="Taiki K."/>
            <person name="Nobu M.K."/>
            <person name="Kusada H."/>
            <person name="Meng X.-Y."/>
            <person name="Hosoki N."/>
            <person name="Uematsu K."/>
            <person name="Yoshioka H."/>
            <person name="Kamagata Y."/>
            <person name="Tamaki H."/>
        </authorList>
    </citation>
    <scope>NUCLEOTIDE SEQUENCE [LARGE SCALE GENOMIC DNA]</scope>
    <source>
        <strain evidence="6 7">RT761</strain>
    </source>
</reference>
<dbReference type="InterPro" id="IPR010982">
    <property type="entry name" value="Lambda_DNA-bd_dom_sf"/>
</dbReference>
<dbReference type="InterPro" id="IPR028082">
    <property type="entry name" value="Peripla_BP_I"/>
</dbReference>
<gene>
    <name evidence="6" type="primary">cytR_1</name>
    <name evidence="6" type="ORF">RT761_00410</name>
</gene>
<dbReference type="EMBL" id="CP065383">
    <property type="protein sequence ID" value="QPM67218.1"/>
    <property type="molecule type" value="Genomic_DNA"/>
</dbReference>
<name>A0A7T1AJS8_ATRLM</name>
<evidence type="ECO:0000256" key="2">
    <source>
        <dbReference type="ARBA" id="ARBA00023015"/>
    </source>
</evidence>
<dbReference type="SMART" id="SM00354">
    <property type="entry name" value="HTH_LACI"/>
    <property type="match status" value="1"/>
</dbReference>
<keyword evidence="7" id="KW-1185">Reference proteome</keyword>
<dbReference type="CDD" id="cd01392">
    <property type="entry name" value="HTH_LacI"/>
    <property type="match status" value="1"/>
</dbReference>
<dbReference type="Gene3D" id="1.10.260.40">
    <property type="entry name" value="lambda repressor-like DNA-binding domains"/>
    <property type="match status" value="1"/>
</dbReference>
<dbReference type="Pfam" id="PF00356">
    <property type="entry name" value="LacI"/>
    <property type="match status" value="1"/>
</dbReference>
<dbReference type="PROSITE" id="PS00356">
    <property type="entry name" value="HTH_LACI_1"/>
    <property type="match status" value="1"/>
</dbReference>
<keyword evidence="2" id="KW-0805">Transcription regulation</keyword>
<keyword evidence="4" id="KW-0804">Transcription</keyword>
<accession>A0A7T1AJS8</accession>
<sequence length="334" mass="37635">MPSMKDVAQIAGVSVSTVSRVINNSIPVDKRTRLRVEKAIRKLHYKPNLLAKGLRMRSGGIIGLVVPEIIHQTFVNFIHYVEEQIVDHGFDLILGNTNEDPEKEERFIDSLIRRNVDGIIFSRVSDQSRVFKILEKTNIPVVVVDRFLEKEHIPSIVLNNYKAGILAGSHLMSLDHKNIACITGPLNIALCRERLKGFKTILSENGILLPSGFIYEGDFKFESGIYAIKKFLSDGIKITSIWAQNDMMAIGALKELNKNHIRVPGDISLIGMDNISSSEMVTPSLTTIIQPFQEMCQKAVQVILNHIHKKEITLNRIVLEPSLIIRESTRPLKR</sequence>
<dbReference type="PANTHER" id="PTHR30146:SF148">
    <property type="entry name" value="HTH-TYPE TRANSCRIPTIONAL REPRESSOR PURR-RELATED"/>
    <property type="match status" value="1"/>
</dbReference>
<evidence type="ECO:0000256" key="3">
    <source>
        <dbReference type="ARBA" id="ARBA00023125"/>
    </source>
</evidence>
<proteinExistence type="predicted"/>
<dbReference type="Proteomes" id="UP000594463">
    <property type="component" value="Chromosome"/>
</dbReference>
<dbReference type="PROSITE" id="PS50932">
    <property type="entry name" value="HTH_LACI_2"/>
    <property type="match status" value="1"/>
</dbReference>
<dbReference type="GO" id="GO:0003700">
    <property type="term" value="F:DNA-binding transcription factor activity"/>
    <property type="evidence" value="ECO:0007669"/>
    <property type="project" value="TreeGrafter"/>
</dbReference>
<protein>
    <submittedName>
        <fullName evidence="6">HTH-type transcriptional repressor CytR</fullName>
    </submittedName>
</protein>
<dbReference type="PRINTS" id="PR00036">
    <property type="entry name" value="HTHLACI"/>
</dbReference>
<evidence type="ECO:0000313" key="6">
    <source>
        <dbReference type="EMBL" id="QPM67218.1"/>
    </source>
</evidence>
<dbReference type="AlphaFoldDB" id="A0A7T1AJS8"/>
<dbReference type="GO" id="GO:0000976">
    <property type="term" value="F:transcription cis-regulatory region binding"/>
    <property type="evidence" value="ECO:0007669"/>
    <property type="project" value="TreeGrafter"/>
</dbReference>
<dbReference type="KEGG" id="alam:RT761_00410"/>
<organism evidence="6 7">
    <name type="scientific">Atribacter laminatus</name>
    <dbReference type="NCBI Taxonomy" id="2847778"/>
    <lineage>
        <taxon>Bacteria</taxon>
        <taxon>Pseudomonadati</taxon>
        <taxon>Atribacterota</taxon>
        <taxon>Atribacteria</taxon>
        <taxon>Atribacterales</taxon>
        <taxon>Atribacteraceae</taxon>
        <taxon>Atribacter</taxon>
    </lineage>
</organism>
<evidence type="ECO:0000259" key="5">
    <source>
        <dbReference type="PROSITE" id="PS50932"/>
    </source>
</evidence>
<dbReference type="CDD" id="cd06267">
    <property type="entry name" value="PBP1_LacI_sugar_binding-like"/>
    <property type="match status" value="1"/>
</dbReference>
<keyword evidence="3" id="KW-0238">DNA-binding</keyword>
<dbReference type="PANTHER" id="PTHR30146">
    <property type="entry name" value="LACI-RELATED TRANSCRIPTIONAL REPRESSOR"/>
    <property type="match status" value="1"/>
</dbReference>
<dbReference type="InterPro" id="IPR046335">
    <property type="entry name" value="LacI/GalR-like_sensor"/>
</dbReference>
<feature type="domain" description="HTH lacI-type" evidence="5">
    <location>
        <begin position="2"/>
        <end position="56"/>
    </location>
</feature>
<dbReference type="InterPro" id="IPR000843">
    <property type="entry name" value="HTH_LacI"/>
</dbReference>
<evidence type="ECO:0000256" key="4">
    <source>
        <dbReference type="ARBA" id="ARBA00023163"/>
    </source>
</evidence>
<evidence type="ECO:0000256" key="1">
    <source>
        <dbReference type="ARBA" id="ARBA00022491"/>
    </source>
</evidence>
<keyword evidence="1" id="KW-0678">Repressor</keyword>